<dbReference type="Gene3D" id="3.40.50.1980">
    <property type="entry name" value="Nitrogenase molybdenum iron protein domain"/>
    <property type="match status" value="2"/>
</dbReference>
<dbReference type="InterPro" id="IPR018060">
    <property type="entry name" value="HTH_AraC"/>
</dbReference>
<dbReference type="InterPro" id="IPR009057">
    <property type="entry name" value="Homeodomain-like_sf"/>
</dbReference>
<gene>
    <name evidence="11" type="ORF">J2W91_001029</name>
</gene>
<evidence type="ECO:0000259" key="10">
    <source>
        <dbReference type="PROSITE" id="PS50983"/>
    </source>
</evidence>
<dbReference type="Pfam" id="PF12833">
    <property type="entry name" value="HTH_18"/>
    <property type="match status" value="1"/>
</dbReference>
<proteinExistence type="inferred from homology"/>
<dbReference type="RefSeq" id="WP_310136981.1">
    <property type="nucleotide sequence ID" value="NZ_JAVDTR010000002.1"/>
</dbReference>
<keyword evidence="4" id="KW-0732">Signal</keyword>
<name>A0AAP5H277_PAEAM</name>
<reference evidence="11" key="1">
    <citation type="submission" date="2023-07" db="EMBL/GenBank/DDBJ databases">
        <title>Sorghum-associated microbial communities from plants grown in Nebraska, USA.</title>
        <authorList>
            <person name="Schachtman D."/>
        </authorList>
    </citation>
    <scope>NUCLEOTIDE SEQUENCE</scope>
    <source>
        <strain evidence="11">BE80</strain>
    </source>
</reference>
<dbReference type="PROSITE" id="PS01124">
    <property type="entry name" value="HTH_ARAC_FAMILY_2"/>
    <property type="match status" value="1"/>
</dbReference>
<dbReference type="PROSITE" id="PS50983">
    <property type="entry name" value="FE_B12_PBP"/>
    <property type="match status" value="1"/>
</dbReference>
<dbReference type="InterPro" id="IPR051313">
    <property type="entry name" value="Bact_iron-sidero_bind"/>
</dbReference>
<evidence type="ECO:0000256" key="4">
    <source>
        <dbReference type="ARBA" id="ARBA00022729"/>
    </source>
</evidence>
<dbReference type="GO" id="GO:0030288">
    <property type="term" value="C:outer membrane-bounded periplasmic space"/>
    <property type="evidence" value="ECO:0007669"/>
    <property type="project" value="TreeGrafter"/>
</dbReference>
<dbReference type="AlphaFoldDB" id="A0AAP5H277"/>
<dbReference type="Proteomes" id="UP001254832">
    <property type="component" value="Unassembled WGS sequence"/>
</dbReference>
<protein>
    <submittedName>
        <fullName evidence="11">Iron complex transport system substrate-binding protein</fullName>
    </submittedName>
</protein>
<dbReference type="EMBL" id="JAVDTR010000002">
    <property type="protein sequence ID" value="MDR6722581.1"/>
    <property type="molecule type" value="Genomic_DNA"/>
</dbReference>
<comment type="subcellular location">
    <subcellularLocation>
        <location evidence="1">Cell envelope</location>
    </subcellularLocation>
</comment>
<feature type="region of interest" description="Disordered" evidence="8">
    <location>
        <begin position="354"/>
        <end position="386"/>
    </location>
</feature>
<evidence type="ECO:0000256" key="2">
    <source>
        <dbReference type="ARBA" id="ARBA00008814"/>
    </source>
</evidence>
<evidence type="ECO:0000256" key="8">
    <source>
        <dbReference type="SAM" id="MobiDB-lite"/>
    </source>
</evidence>
<dbReference type="SUPFAM" id="SSF53807">
    <property type="entry name" value="Helical backbone' metal receptor"/>
    <property type="match status" value="1"/>
</dbReference>
<dbReference type="Pfam" id="PF01497">
    <property type="entry name" value="Peripla_BP_2"/>
    <property type="match status" value="1"/>
</dbReference>
<dbReference type="PANTHER" id="PTHR30532">
    <property type="entry name" value="IRON III DICITRATE-BINDING PERIPLASMIC PROTEIN"/>
    <property type="match status" value="1"/>
</dbReference>
<evidence type="ECO:0000313" key="11">
    <source>
        <dbReference type="EMBL" id="MDR6722581.1"/>
    </source>
</evidence>
<keyword evidence="5" id="KW-0805">Transcription regulation</keyword>
<evidence type="ECO:0000313" key="12">
    <source>
        <dbReference type="Proteomes" id="UP001254832"/>
    </source>
</evidence>
<evidence type="ECO:0000256" key="1">
    <source>
        <dbReference type="ARBA" id="ARBA00004196"/>
    </source>
</evidence>
<keyword evidence="6" id="KW-0804">Transcription</keyword>
<dbReference type="PANTHER" id="PTHR30532:SF26">
    <property type="entry name" value="IRON(3+)-HYDROXAMATE-BINDING PROTEIN FHUD"/>
    <property type="match status" value="1"/>
</dbReference>
<sequence length="671" mass="75920">MNLNDHILLWNHVFMKILDVRKNALEPGEKLSHYQLPASAYLYMIDGTARVRMDQHCYIIDGFHVVHGGKLADLEIETDSGVAYYMILYKAILPLPCRMEIQQLMEYERPFQNQFGMIPANPLDMYQCIEALYWEWEQPTKLAKLHAKVLFQQWVYSLLEDLHNQSIQPFKPDLVTRAVEYMNTHMQEPLGLDKMGEELDCSVGHLSRLFKQKLNVSPIQYLAQRRVERAAYLMTHTDATLQLIAEQVGYPDAHSLSRSFKKIEGLSPVQYKKKQRMNGAKQEIPFQKKHDLPHLMQENALQPLYSHLYNDIDYQYQKNVGGELFMQGKFKMTALSMLLCFTLLLAACSSPAPSASNAQPETATPTAQSSNQTTTDGKSATSVETRTVSTLRGDVVIPANPQRVASDQYMGYLLKLGIIPVGVRTFMLNESWIEKSGISEDIIAGIEDLGGEFPMNLEKLVSLEPDLIIGSIDKNIEDYEKIATTVFLPYWEGETTSGPLEKLRRIASVFGKEKEAEQWITTYQAEVEEAKKQIDGIIKEGETVSIVQVGNKALYVMAAEGGNYGSSTIYDMLKLPPTQQALDMKEGFENISLEVLPEYMGDHVFIYGSQDEGANEVLNSEVWKHLPAVQKGQVYAYGSFGDKGDEFVMEDPFSLELQLDTIKNLLLNAKK</sequence>
<feature type="coiled-coil region" evidence="7">
    <location>
        <begin position="513"/>
        <end position="540"/>
    </location>
</feature>
<feature type="compositionally biased region" description="Polar residues" evidence="8">
    <location>
        <begin position="357"/>
        <end position="386"/>
    </location>
</feature>
<feature type="domain" description="HTH araC/xylS-type" evidence="9">
    <location>
        <begin position="176"/>
        <end position="274"/>
    </location>
</feature>
<dbReference type="GO" id="GO:1901678">
    <property type="term" value="P:iron coordination entity transport"/>
    <property type="evidence" value="ECO:0007669"/>
    <property type="project" value="UniProtKB-ARBA"/>
</dbReference>
<evidence type="ECO:0000259" key="9">
    <source>
        <dbReference type="PROSITE" id="PS01124"/>
    </source>
</evidence>
<dbReference type="InterPro" id="IPR002491">
    <property type="entry name" value="ABC_transptr_periplasmic_BD"/>
</dbReference>
<evidence type="ECO:0000256" key="3">
    <source>
        <dbReference type="ARBA" id="ARBA00022448"/>
    </source>
</evidence>
<evidence type="ECO:0000256" key="5">
    <source>
        <dbReference type="ARBA" id="ARBA00023015"/>
    </source>
</evidence>
<dbReference type="GO" id="GO:0003700">
    <property type="term" value="F:DNA-binding transcription factor activity"/>
    <property type="evidence" value="ECO:0007669"/>
    <property type="project" value="InterPro"/>
</dbReference>
<keyword evidence="7" id="KW-0175">Coiled coil</keyword>
<dbReference type="SMART" id="SM00342">
    <property type="entry name" value="HTH_ARAC"/>
    <property type="match status" value="1"/>
</dbReference>
<organism evidence="11 12">
    <name type="scientific">Paenibacillus amylolyticus</name>
    <dbReference type="NCBI Taxonomy" id="1451"/>
    <lineage>
        <taxon>Bacteria</taxon>
        <taxon>Bacillati</taxon>
        <taxon>Bacillota</taxon>
        <taxon>Bacilli</taxon>
        <taxon>Bacillales</taxon>
        <taxon>Paenibacillaceae</taxon>
        <taxon>Paenibacillus</taxon>
    </lineage>
</organism>
<feature type="domain" description="Fe/B12 periplasmic-binding" evidence="10">
    <location>
        <begin position="401"/>
        <end position="670"/>
    </location>
</feature>
<dbReference type="Gene3D" id="1.10.10.60">
    <property type="entry name" value="Homeodomain-like"/>
    <property type="match status" value="2"/>
</dbReference>
<comment type="caution">
    <text evidence="11">The sequence shown here is derived from an EMBL/GenBank/DDBJ whole genome shotgun (WGS) entry which is preliminary data.</text>
</comment>
<dbReference type="SUPFAM" id="SSF46689">
    <property type="entry name" value="Homeodomain-like"/>
    <property type="match status" value="2"/>
</dbReference>
<accession>A0AAP5H277</accession>
<evidence type="ECO:0000256" key="6">
    <source>
        <dbReference type="ARBA" id="ARBA00023163"/>
    </source>
</evidence>
<dbReference type="GO" id="GO:0043565">
    <property type="term" value="F:sequence-specific DNA binding"/>
    <property type="evidence" value="ECO:0007669"/>
    <property type="project" value="InterPro"/>
</dbReference>
<evidence type="ECO:0000256" key="7">
    <source>
        <dbReference type="SAM" id="Coils"/>
    </source>
</evidence>
<comment type="similarity">
    <text evidence="2">Belongs to the bacterial solute-binding protein 8 family.</text>
</comment>
<keyword evidence="3" id="KW-0813">Transport</keyword>